<dbReference type="Pfam" id="PF00480">
    <property type="entry name" value="ROK"/>
    <property type="match status" value="1"/>
</dbReference>
<dbReference type="PROSITE" id="PS01125">
    <property type="entry name" value="ROK"/>
    <property type="match status" value="1"/>
</dbReference>
<dbReference type="Proteomes" id="UP001501490">
    <property type="component" value="Unassembled WGS sequence"/>
</dbReference>
<gene>
    <name evidence="2" type="ORF">GCM10022236_15650</name>
</gene>
<evidence type="ECO:0000313" key="2">
    <source>
        <dbReference type="EMBL" id="GAA3614607.1"/>
    </source>
</evidence>
<evidence type="ECO:0000313" key="3">
    <source>
        <dbReference type="Proteomes" id="UP001501490"/>
    </source>
</evidence>
<dbReference type="EMBL" id="BAABAB010000010">
    <property type="protein sequence ID" value="GAA3614607.1"/>
    <property type="molecule type" value="Genomic_DNA"/>
</dbReference>
<reference evidence="3" key="1">
    <citation type="journal article" date="2019" name="Int. J. Syst. Evol. Microbiol.">
        <title>The Global Catalogue of Microorganisms (GCM) 10K type strain sequencing project: providing services to taxonomists for standard genome sequencing and annotation.</title>
        <authorList>
            <consortium name="The Broad Institute Genomics Platform"/>
            <consortium name="The Broad Institute Genome Sequencing Center for Infectious Disease"/>
            <person name="Wu L."/>
            <person name="Ma J."/>
        </authorList>
    </citation>
    <scope>NUCLEOTIDE SEQUENCE [LARGE SCALE GENOMIC DNA]</scope>
    <source>
        <strain evidence="3">JCM 16929</strain>
    </source>
</reference>
<dbReference type="PANTHER" id="PTHR18964:SF149">
    <property type="entry name" value="BIFUNCTIONAL UDP-N-ACETYLGLUCOSAMINE 2-EPIMERASE_N-ACETYLMANNOSAMINE KINASE"/>
    <property type="match status" value="1"/>
</dbReference>
<dbReference type="RefSeq" id="WP_344803098.1">
    <property type="nucleotide sequence ID" value="NZ_BAABAB010000010.1"/>
</dbReference>
<dbReference type="InterPro" id="IPR043129">
    <property type="entry name" value="ATPase_NBD"/>
</dbReference>
<dbReference type="InterPro" id="IPR036390">
    <property type="entry name" value="WH_DNA-bd_sf"/>
</dbReference>
<dbReference type="InterPro" id="IPR036388">
    <property type="entry name" value="WH-like_DNA-bd_sf"/>
</dbReference>
<dbReference type="SUPFAM" id="SSF46785">
    <property type="entry name" value="Winged helix' DNA-binding domain"/>
    <property type="match status" value="1"/>
</dbReference>
<sequence>MFLDGTVDPARAPRAAGPSAARDLNTARVVDVVRRDGPITQADLIRRSGLSRPTVGAIVRDLLHRQVVVEAGPDPSVRNGRPGSLLAFNPKCATVGVIRLLPKWMDLWIGDCEGRVLGHARRRSPATTSQRLDDLAGALTRSAVELDVPRPSSVAILLAGRADPVSGMCFGAALAARPVPLMELEQRLDTAVTVLNPTAAAALGVARTGRYADALVVFLDHGIGAGIVSGGRALTGGSGGAGELGHCRLPGVDRLCQCGARGCLETVAAGWFLRERAREIIGSRSRIPRTLAGLERLGHPELDGVLNSAARQLGLGASWLVNSLDPRVVLLGGTPFAAGAGRFLETFADSVREHSFRDRGRELIIDFAEQTADVDGAIQIALDRLALHRH</sequence>
<dbReference type="Gene3D" id="3.30.420.40">
    <property type="match status" value="2"/>
</dbReference>
<dbReference type="InterPro" id="IPR000600">
    <property type="entry name" value="ROK"/>
</dbReference>
<dbReference type="InterPro" id="IPR049874">
    <property type="entry name" value="ROK_cs"/>
</dbReference>
<comment type="caution">
    <text evidence="2">The sequence shown here is derived from an EMBL/GenBank/DDBJ whole genome shotgun (WGS) entry which is preliminary data.</text>
</comment>
<dbReference type="SUPFAM" id="SSF53067">
    <property type="entry name" value="Actin-like ATPase domain"/>
    <property type="match status" value="1"/>
</dbReference>
<proteinExistence type="inferred from homology"/>
<keyword evidence="3" id="KW-1185">Reference proteome</keyword>
<dbReference type="Pfam" id="PF13412">
    <property type="entry name" value="HTH_24"/>
    <property type="match status" value="1"/>
</dbReference>
<dbReference type="PANTHER" id="PTHR18964">
    <property type="entry name" value="ROK (REPRESSOR, ORF, KINASE) FAMILY"/>
    <property type="match status" value="1"/>
</dbReference>
<organism evidence="2 3">
    <name type="scientific">Microlunatus ginsengisoli</name>
    <dbReference type="NCBI Taxonomy" id="363863"/>
    <lineage>
        <taxon>Bacteria</taxon>
        <taxon>Bacillati</taxon>
        <taxon>Actinomycetota</taxon>
        <taxon>Actinomycetes</taxon>
        <taxon>Propionibacteriales</taxon>
        <taxon>Propionibacteriaceae</taxon>
        <taxon>Microlunatus</taxon>
    </lineage>
</organism>
<evidence type="ECO:0000256" key="1">
    <source>
        <dbReference type="ARBA" id="ARBA00006479"/>
    </source>
</evidence>
<name>A0ABP6ZML1_9ACTN</name>
<protein>
    <submittedName>
        <fullName evidence="2">ROK family transcriptional regulator</fullName>
    </submittedName>
</protein>
<dbReference type="Gene3D" id="1.10.10.10">
    <property type="entry name" value="Winged helix-like DNA-binding domain superfamily/Winged helix DNA-binding domain"/>
    <property type="match status" value="1"/>
</dbReference>
<comment type="similarity">
    <text evidence="1">Belongs to the ROK (NagC/XylR) family.</text>
</comment>
<accession>A0ABP6ZML1</accession>